<evidence type="ECO:0000256" key="1">
    <source>
        <dbReference type="ARBA" id="ARBA00004141"/>
    </source>
</evidence>
<dbReference type="InterPro" id="IPR051328">
    <property type="entry name" value="T7SS_ABC-Transporter"/>
</dbReference>
<feature type="transmembrane region" description="Helical" evidence="5">
    <location>
        <begin position="569"/>
        <end position="588"/>
    </location>
</feature>
<feature type="domain" description="ABC-2 type transporter transmembrane" evidence="6">
    <location>
        <begin position="497"/>
        <end position="650"/>
    </location>
</feature>
<dbReference type="GO" id="GO:0140359">
    <property type="term" value="F:ABC-type transporter activity"/>
    <property type="evidence" value="ECO:0007669"/>
    <property type="project" value="InterPro"/>
</dbReference>
<dbReference type="SUPFAM" id="SSF58104">
    <property type="entry name" value="Methyl-accepting chemotaxis protein (MCP) signaling domain"/>
    <property type="match status" value="1"/>
</dbReference>
<dbReference type="GO" id="GO:0016020">
    <property type="term" value="C:membrane"/>
    <property type="evidence" value="ECO:0007669"/>
    <property type="project" value="UniProtKB-SubCell"/>
</dbReference>
<evidence type="ECO:0000259" key="7">
    <source>
        <dbReference type="Pfam" id="PF12698"/>
    </source>
</evidence>
<dbReference type="InterPro" id="IPR017501">
    <property type="entry name" value="Phage_infect_YhgE_C"/>
</dbReference>
<sequence length="696" mass="72304">MIPSMKAGNELRRFMRSKMGKATLVSITLMPLLYSALYLWSFWNPFGNLADLPVALVNSDRGAVVDGRAMNAGDEVARGMVDNESLDWHLVSRQDAIEGVRDGTYYFSVELPEDFSEAVTSPAGDAPRQATLQAVYNDRNGYLSTVIGENAMRVVLATVGERIGSQAVDKLLVGMLNAGMGVSMAADGAGQLADGADQLRDGLGELSDGSGQLADGLARNKEGTTALVDGVGRLREGTGQLAEGTGQLRAEVTAATGSFAQLQDDAAALTGTVETAGAAAKAANDGMRGVASGAEAAAGAQGASAERIRALADQLRGVNEPAVQNAVAELDRLADGFAATGIGPDSPLLAEIRDAAKTTGELDYQLNDPASPLQAGLGALAGNSDQIDRLVDGVTRLDEGATQLDDGAAQLADGARRLDDGAAQLLDGGNRLDEGLGTAKDGSVRLADGARELATRLRDGAEQVPKWDPLQRQQLASVMGGPVGVHENNTAGDNTFGAGLAPLFFSMALHVGGLVIFLVLRPLQQRQIGAGVSPLRAAVDGFVPGGIISFCQALAVVFITMAVTPLRPASVLAVLAFAILVALMYGAVNQMLHALLGPGPGRVTSLSFLMVQMVSSGGMYPVETQPQLLSWIHPFMPMTYAVSGFRQVMYGTYDARLGISIAAVLAVIAGSLAITAVAAARDRTWTMSRLHPPIDV</sequence>
<keyword evidence="4 5" id="KW-0472">Membrane</keyword>
<dbReference type="STRING" id="1437874.CSPHI_11455"/>
<dbReference type="NCBIfam" id="TIGR03061">
    <property type="entry name" value="pip_yhgE_Nterm"/>
    <property type="match status" value="1"/>
</dbReference>
<dbReference type="AlphaFoldDB" id="A0A1L7D045"/>
<evidence type="ECO:0000256" key="5">
    <source>
        <dbReference type="SAM" id="Phobius"/>
    </source>
</evidence>
<gene>
    <name evidence="8" type="ORF">CSPHI_11455</name>
</gene>
<dbReference type="NCBIfam" id="TIGR03057">
    <property type="entry name" value="xxxLxxG_by_4"/>
    <property type="match status" value="5"/>
</dbReference>
<dbReference type="InterPro" id="IPR017500">
    <property type="entry name" value="Phage_infect_YhgE_N"/>
</dbReference>
<reference evidence="8 9" key="1">
    <citation type="submission" date="2014-08" db="EMBL/GenBank/DDBJ databases">
        <title>Complete genome sequence of Corynebacterium sphenisci CECT 5990(T) (=DSM 44792(T)), isolated from healthy wild penguins.</title>
        <authorList>
            <person name="Ruckert C."/>
            <person name="Albersmeier A."/>
            <person name="Winkler A."/>
            <person name="Kalinowski J."/>
        </authorList>
    </citation>
    <scope>NUCLEOTIDE SEQUENCE [LARGE SCALE GENOMIC DNA]</scope>
    <source>
        <strain evidence="8 9">DSM 44792</strain>
    </source>
</reference>
<evidence type="ECO:0000256" key="4">
    <source>
        <dbReference type="ARBA" id="ARBA00023136"/>
    </source>
</evidence>
<dbReference type="NCBIfam" id="TIGR03062">
    <property type="entry name" value="pip_yhgE_Cterm"/>
    <property type="match status" value="1"/>
</dbReference>
<proteinExistence type="predicted"/>
<evidence type="ECO:0000313" key="9">
    <source>
        <dbReference type="Proteomes" id="UP000185469"/>
    </source>
</evidence>
<dbReference type="Pfam" id="PF12698">
    <property type="entry name" value="ABC2_membrane_3"/>
    <property type="match status" value="1"/>
</dbReference>
<dbReference type="EMBL" id="CP009248">
    <property type="protein sequence ID" value="APT91478.1"/>
    <property type="molecule type" value="Genomic_DNA"/>
</dbReference>
<evidence type="ECO:0000313" key="8">
    <source>
        <dbReference type="EMBL" id="APT91478.1"/>
    </source>
</evidence>
<feature type="transmembrane region" description="Helical" evidence="5">
    <location>
        <begin position="21"/>
        <end position="43"/>
    </location>
</feature>
<evidence type="ECO:0000256" key="2">
    <source>
        <dbReference type="ARBA" id="ARBA00022692"/>
    </source>
</evidence>
<dbReference type="Gene3D" id="1.10.287.950">
    <property type="entry name" value="Methyl-accepting chemotaxis protein"/>
    <property type="match status" value="1"/>
</dbReference>
<protein>
    <recommendedName>
        <fullName evidence="6 7">ABC-2 type transporter transmembrane domain-containing protein</fullName>
    </recommendedName>
</protein>
<dbReference type="Proteomes" id="UP000185469">
    <property type="component" value="Chromosome"/>
</dbReference>
<feature type="transmembrane region" description="Helical" evidence="5">
    <location>
        <begin position="496"/>
        <end position="520"/>
    </location>
</feature>
<dbReference type="Pfam" id="PF01061">
    <property type="entry name" value="ABC2_membrane"/>
    <property type="match status" value="1"/>
</dbReference>
<evidence type="ECO:0000259" key="6">
    <source>
        <dbReference type="Pfam" id="PF01061"/>
    </source>
</evidence>
<dbReference type="PANTHER" id="PTHR43077">
    <property type="entry name" value="TRANSPORT PERMEASE YVFS-RELATED"/>
    <property type="match status" value="1"/>
</dbReference>
<dbReference type="InterPro" id="IPR023908">
    <property type="entry name" value="xxxLxxG_rpt"/>
</dbReference>
<dbReference type="KEGG" id="csph:CSPHI_11455"/>
<dbReference type="PANTHER" id="PTHR43077:SF5">
    <property type="entry name" value="PHAGE INFECTION PROTEIN"/>
    <property type="match status" value="1"/>
</dbReference>
<dbReference type="InterPro" id="IPR013525">
    <property type="entry name" value="ABC2_TM"/>
</dbReference>
<keyword evidence="2 5" id="KW-0812">Transmembrane</keyword>
<dbReference type="OrthoDB" id="9811483at2"/>
<keyword evidence="3 5" id="KW-1133">Transmembrane helix</keyword>
<feature type="domain" description="ABC-2 type transporter transmembrane" evidence="7">
    <location>
        <begin position="21"/>
        <end position="160"/>
    </location>
</feature>
<feature type="transmembrane region" description="Helical" evidence="5">
    <location>
        <begin position="657"/>
        <end position="680"/>
    </location>
</feature>
<keyword evidence="9" id="KW-1185">Reference proteome</keyword>
<evidence type="ECO:0000256" key="3">
    <source>
        <dbReference type="ARBA" id="ARBA00022989"/>
    </source>
</evidence>
<organism evidence="8 9">
    <name type="scientific">Corynebacterium sphenisci DSM 44792</name>
    <dbReference type="NCBI Taxonomy" id="1437874"/>
    <lineage>
        <taxon>Bacteria</taxon>
        <taxon>Bacillati</taxon>
        <taxon>Actinomycetota</taxon>
        <taxon>Actinomycetes</taxon>
        <taxon>Mycobacteriales</taxon>
        <taxon>Corynebacteriaceae</taxon>
        <taxon>Corynebacterium</taxon>
    </lineage>
</organism>
<accession>A0A1L7D045</accession>
<name>A0A1L7D045_9CORY</name>
<comment type="subcellular location">
    <subcellularLocation>
        <location evidence="1">Membrane</location>
        <topology evidence="1">Multi-pass membrane protein</topology>
    </subcellularLocation>
</comment>
<feature type="transmembrane region" description="Helical" evidence="5">
    <location>
        <begin position="541"/>
        <end position="563"/>
    </location>
</feature>